<dbReference type="GO" id="GO:0051274">
    <property type="term" value="P:beta-glucan biosynthetic process"/>
    <property type="evidence" value="ECO:0007669"/>
    <property type="project" value="TreeGrafter"/>
</dbReference>
<dbReference type="PANTHER" id="PTHR30504:SF2">
    <property type="entry name" value="GLUCANS BIOSYNTHESIS PROTEIN G"/>
    <property type="match status" value="1"/>
</dbReference>
<dbReference type="GO" id="GO:0030246">
    <property type="term" value="F:carbohydrate binding"/>
    <property type="evidence" value="ECO:0007669"/>
    <property type="project" value="InterPro"/>
</dbReference>
<keyword evidence="4 6" id="KW-0732">Signal</keyword>
<dbReference type="GO" id="GO:0030288">
    <property type="term" value="C:outer membrane-bounded periplasmic space"/>
    <property type="evidence" value="ECO:0007669"/>
    <property type="project" value="TreeGrafter"/>
</dbReference>
<evidence type="ECO:0000256" key="6">
    <source>
        <dbReference type="SAM" id="SignalP"/>
    </source>
</evidence>
<dbReference type="GO" id="GO:0003824">
    <property type="term" value="F:catalytic activity"/>
    <property type="evidence" value="ECO:0007669"/>
    <property type="project" value="InterPro"/>
</dbReference>
<comment type="caution">
    <text evidence="8">The sequence shown here is derived from an EMBL/GenBank/DDBJ whole genome shotgun (WGS) entry which is preliminary data.</text>
</comment>
<evidence type="ECO:0000259" key="7">
    <source>
        <dbReference type="Pfam" id="PF04349"/>
    </source>
</evidence>
<dbReference type="PANTHER" id="PTHR30504">
    <property type="entry name" value="GLUCANS BIOSYNTHESIS PROTEIN"/>
    <property type="match status" value="1"/>
</dbReference>
<dbReference type="Proteomes" id="UP000295066">
    <property type="component" value="Unassembled WGS sequence"/>
</dbReference>
<dbReference type="FunFam" id="2.70.98.10:FF:000001">
    <property type="entry name" value="Glucans biosynthesis protein G"/>
    <property type="match status" value="1"/>
</dbReference>
<reference evidence="8 9" key="1">
    <citation type="submission" date="2019-03" db="EMBL/GenBank/DDBJ databases">
        <title>Genomic Encyclopedia of Type Strains, Phase IV (KMG-IV): sequencing the most valuable type-strain genomes for metagenomic binning, comparative biology and taxonomic classification.</title>
        <authorList>
            <person name="Goeker M."/>
        </authorList>
    </citation>
    <scope>NUCLEOTIDE SEQUENCE [LARGE SCALE GENOMIC DNA]</scope>
    <source>
        <strain evidence="8 9">DSM 25964</strain>
    </source>
</reference>
<evidence type="ECO:0000256" key="1">
    <source>
        <dbReference type="ARBA" id="ARBA00004418"/>
    </source>
</evidence>
<dbReference type="InterPro" id="IPR011013">
    <property type="entry name" value="Gal_mutarotase_sf_dom"/>
</dbReference>
<dbReference type="Gene3D" id="2.60.40.10">
    <property type="entry name" value="Immunoglobulins"/>
    <property type="match status" value="1"/>
</dbReference>
<evidence type="ECO:0000313" key="9">
    <source>
        <dbReference type="Proteomes" id="UP000295066"/>
    </source>
</evidence>
<evidence type="ECO:0000256" key="5">
    <source>
        <dbReference type="ARBA" id="ARBA00022764"/>
    </source>
</evidence>
<dbReference type="AlphaFoldDB" id="A0A4R8M2M0"/>
<evidence type="ECO:0000256" key="3">
    <source>
        <dbReference type="ARBA" id="ARBA00009284"/>
    </source>
</evidence>
<keyword evidence="5" id="KW-0574">Periplasm</keyword>
<comment type="subcellular location">
    <subcellularLocation>
        <location evidence="1">Periplasm</location>
    </subcellularLocation>
</comment>
<feature type="signal peptide" evidence="6">
    <location>
        <begin position="1"/>
        <end position="33"/>
    </location>
</feature>
<dbReference type="InterPro" id="IPR013783">
    <property type="entry name" value="Ig-like_fold"/>
</dbReference>
<proteinExistence type="inferred from homology"/>
<accession>A0A4R8M2M0</accession>
<comment type="similarity">
    <text evidence="3">Belongs to the OpgD/OpgG family.</text>
</comment>
<dbReference type="InterPro" id="IPR014718">
    <property type="entry name" value="GH-type_carb-bd"/>
</dbReference>
<dbReference type="UniPathway" id="UPA00637"/>
<evidence type="ECO:0000256" key="2">
    <source>
        <dbReference type="ARBA" id="ARBA00005001"/>
    </source>
</evidence>
<dbReference type="PIRSF" id="PIRSF006281">
    <property type="entry name" value="MdoG"/>
    <property type="match status" value="1"/>
</dbReference>
<gene>
    <name evidence="8" type="ORF">C8D99_11612</name>
</gene>
<evidence type="ECO:0000256" key="4">
    <source>
        <dbReference type="ARBA" id="ARBA00022729"/>
    </source>
</evidence>
<feature type="domain" description="Glucan biosynthesis periplasmic MdoG C-terminal" evidence="7">
    <location>
        <begin position="47"/>
        <end position="548"/>
    </location>
</feature>
<comment type="pathway">
    <text evidence="2">Glycan metabolism; osmoregulated periplasmic glucan (OPG) biosynthesis.</text>
</comment>
<feature type="chain" id="PRO_5020992269" evidence="6">
    <location>
        <begin position="34"/>
        <end position="551"/>
    </location>
</feature>
<protein>
    <submittedName>
        <fullName evidence="8">Glucans biosynthesis protein</fullName>
    </submittedName>
</protein>
<dbReference type="RefSeq" id="WP_243833906.1">
    <property type="nucleotide sequence ID" value="NZ_SORI01000016.1"/>
</dbReference>
<dbReference type="InterPro" id="IPR014438">
    <property type="entry name" value="Glucan_biosyn_MdoG/MdoD"/>
</dbReference>
<name>A0A4R8M2M0_9BACT</name>
<sequence>MLPCIQHHRPYRQIAVAAFLAAAFCLLPACSRASEEPPPARAAALPFSFDDVKNKAEELASRPFEDPEGQVPDFLLNISYDQWRKIRFRPSEALWRDEGLPFEVQFFHPGLFYNRLVAVNIVDRGQAAKIPFSPSAFEYGDEEFAAKVAGTPLDFAGFRIHYNLNTGKYKDEVAVFLGATYFRAVARDVQYGLSARGLAVDTALQSGEEFPYFREFWIEKPGEDSDSITVHALLDSPSLAGACTFTITPGKETAMDTECVLFLRKDVQKLGIAPLTSMFLYGETENGRQGDYRPEVHDSDGLLVHTGSGEWIWRPLANPERLAVVPFPLENPAGFGLMQRDWVFDHYQDLEARYERRPSLWIEPLGNWGPGRVELVEIPSELEIHDNMVAYWVPEKMAEKGPDGRPVSDVRKYPRKMSFAYRMRWLNPRETLHTIGRAAATRIAAGPRDGSLRFILDFEGGELENLPADAGLTSVVTLDEGARLLEKQLHKNEATGGWRLVLTVAVEPEGAFKTLFPTAPARPLIRLSALLKKGENLPEPLTETWTYDIRP</sequence>
<dbReference type="Pfam" id="PF04349">
    <property type="entry name" value="MdoG"/>
    <property type="match status" value="1"/>
</dbReference>
<dbReference type="Gene3D" id="2.70.98.10">
    <property type="match status" value="1"/>
</dbReference>
<dbReference type="SUPFAM" id="SSF81296">
    <property type="entry name" value="E set domains"/>
    <property type="match status" value="1"/>
</dbReference>
<evidence type="ECO:0000313" key="8">
    <source>
        <dbReference type="EMBL" id="TDY57036.1"/>
    </source>
</evidence>
<dbReference type="InterPro" id="IPR007444">
    <property type="entry name" value="Glucan_biosyn_MdoG_C"/>
</dbReference>
<keyword evidence="9" id="KW-1185">Reference proteome</keyword>
<dbReference type="InterPro" id="IPR014756">
    <property type="entry name" value="Ig_E-set"/>
</dbReference>
<organism evidence="8 9">
    <name type="scientific">Aminivibrio pyruvatiphilus</name>
    <dbReference type="NCBI Taxonomy" id="1005740"/>
    <lineage>
        <taxon>Bacteria</taxon>
        <taxon>Thermotogati</taxon>
        <taxon>Synergistota</taxon>
        <taxon>Synergistia</taxon>
        <taxon>Synergistales</taxon>
        <taxon>Aminobacteriaceae</taxon>
        <taxon>Aminivibrio</taxon>
    </lineage>
</organism>
<dbReference type="EMBL" id="SORI01000016">
    <property type="protein sequence ID" value="TDY57036.1"/>
    <property type="molecule type" value="Genomic_DNA"/>
</dbReference>
<dbReference type="SUPFAM" id="SSF74650">
    <property type="entry name" value="Galactose mutarotase-like"/>
    <property type="match status" value="1"/>
</dbReference>